<feature type="compositionally biased region" description="Polar residues" evidence="1">
    <location>
        <begin position="198"/>
        <end position="209"/>
    </location>
</feature>
<gene>
    <name evidence="2" type="ORF">QTP70_011792</name>
</gene>
<reference evidence="2" key="1">
    <citation type="submission" date="2023-06" db="EMBL/GenBank/DDBJ databases">
        <title>Male Hemibagrus guttatus genome.</title>
        <authorList>
            <person name="Bian C."/>
        </authorList>
    </citation>
    <scope>NUCLEOTIDE SEQUENCE</scope>
    <source>
        <strain evidence="2">Male_cb2023</strain>
        <tissue evidence="2">Muscle</tissue>
    </source>
</reference>
<comment type="caution">
    <text evidence="2">The sequence shown here is derived from an EMBL/GenBank/DDBJ whole genome shotgun (WGS) entry which is preliminary data.</text>
</comment>
<dbReference type="Proteomes" id="UP001274896">
    <property type="component" value="Unassembled WGS sequence"/>
</dbReference>
<protein>
    <submittedName>
        <fullName evidence="2">Uncharacterized protein</fullName>
    </submittedName>
</protein>
<proteinExistence type="predicted"/>
<sequence length="273" mass="27955">MGTPGCQASTEMKPDGVATTPAEPGEDVVEPVPEVAASEEQVQQDSSPSSSQLEKVENEGEQDGATSAPPLPGKVVNGKISKPKVKTTAPIKTKLSTAGTKATMTGTASRPPTAQSRVGSGVMKTVSNGVSKKPMSMNSEMKKSAPVGVSSQVKKGPAATTVGPRTPVKAAERKAVGSARPVPSTSSGARKTGAAISQALNSKPVTGGSNAAIKPKTTAPRPTAPAAKASVSAAPKATTNPKTTRNENHHYCSGQKTVNYYHYMLYSYKGLQN</sequence>
<accession>A0AAE0ULV5</accession>
<evidence type="ECO:0000313" key="2">
    <source>
        <dbReference type="EMBL" id="KAK3510601.1"/>
    </source>
</evidence>
<feature type="compositionally biased region" description="Low complexity" evidence="1">
    <location>
        <begin position="30"/>
        <end position="53"/>
    </location>
</feature>
<feature type="compositionally biased region" description="Low complexity" evidence="1">
    <location>
        <begin position="211"/>
        <end position="243"/>
    </location>
</feature>
<feature type="compositionally biased region" description="Low complexity" evidence="1">
    <location>
        <begin position="97"/>
        <end position="108"/>
    </location>
</feature>
<feature type="compositionally biased region" description="Polar residues" evidence="1">
    <location>
        <begin position="1"/>
        <end position="10"/>
    </location>
</feature>
<organism evidence="2 3">
    <name type="scientific">Hemibagrus guttatus</name>
    <dbReference type="NCBI Taxonomy" id="175788"/>
    <lineage>
        <taxon>Eukaryota</taxon>
        <taxon>Metazoa</taxon>
        <taxon>Chordata</taxon>
        <taxon>Craniata</taxon>
        <taxon>Vertebrata</taxon>
        <taxon>Euteleostomi</taxon>
        <taxon>Actinopterygii</taxon>
        <taxon>Neopterygii</taxon>
        <taxon>Teleostei</taxon>
        <taxon>Ostariophysi</taxon>
        <taxon>Siluriformes</taxon>
        <taxon>Bagridae</taxon>
        <taxon>Hemibagrus</taxon>
    </lineage>
</organism>
<dbReference type="EMBL" id="JAUCMX010000025">
    <property type="protein sequence ID" value="KAK3510601.1"/>
    <property type="molecule type" value="Genomic_DNA"/>
</dbReference>
<dbReference type="AlphaFoldDB" id="A0AAE0ULV5"/>
<name>A0AAE0ULV5_9TELE</name>
<evidence type="ECO:0000256" key="1">
    <source>
        <dbReference type="SAM" id="MobiDB-lite"/>
    </source>
</evidence>
<feature type="region of interest" description="Disordered" evidence="1">
    <location>
        <begin position="1"/>
        <end position="250"/>
    </location>
</feature>
<keyword evidence="3" id="KW-1185">Reference proteome</keyword>
<evidence type="ECO:0000313" key="3">
    <source>
        <dbReference type="Proteomes" id="UP001274896"/>
    </source>
</evidence>